<feature type="region of interest" description="Disordered" evidence="2">
    <location>
        <begin position="286"/>
        <end position="318"/>
    </location>
</feature>
<feature type="coiled-coil region" evidence="1">
    <location>
        <begin position="146"/>
        <end position="180"/>
    </location>
</feature>
<feature type="compositionally biased region" description="Low complexity" evidence="2">
    <location>
        <begin position="191"/>
        <end position="218"/>
    </location>
</feature>
<protein>
    <recommendedName>
        <fullName evidence="6">Transmembrane protein</fullName>
    </recommendedName>
</protein>
<evidence type="ECO:0000256" key="3">
    <source>
        <dbReference type="SAM" id="Phobius"/>
    </source>
</evidence>
<feature type="compositionally biased region" description="Basic and acidic residues" evidence="2">
    <location>
        <begin position="385"/>
        <end position="394"/>
    </location>
</feature>
<evidence type="ECO:0000256" key="2">
    <source>
        <dbReference type="SAM" id="MobiDB-lite"/>
    </source>
</evidence>
<keyword evidence="3" id="KW-1133">Transmembrane helix</keyword>
<feature type="transmembrane region" description="Helical" evidence="3">
    <location>
        <begin position="6"/>
        <end position="25"/>
    </location>
</feature>
<accession>A0A4P9ZNT1</accession>
<evidence type="ECO:0000256" key="1">
    <source>
        <dbReference type="SAM" id="Coils"/>
    </source>
</evidence>
<feature type="region of interest" description="Disordered" evidence="2">
    <location>
        <begin position="34"/>
        <end position="143"/>
    </location>
</feature>
<dbReference type="AlphaFoldDB" id="A0A4P9ZNT1"/>
<name>A0A4P9ZNT1_9FUNG</name>
<keyword evidence="1" id="KW-0175">Coiled coil</keyword>
<gene>
    <name evidence="4" type="ORF">BJ085DRAFT_33939</name>
</gene>
<sequence length="394" mass="43311">MPLPPVVLFLAGSAAIAAVVGVILLHEANRQRWEHSEHHQHRQDNHQYHQQHHWHNTCESNEPRHDTHTNEPENHISLDELNRPKEPEKQPHDPDQKVRHRTQGQRRSGTSSSSSSSASASKPARRPDQSQRDSYYESVQQEHSYLKAMEQDNERRRQELLSERQQLKELEADVEARRHRLAQAGEGNGVSRSTSGATLSAASGTNNPWLPGSSVRVPGSPPTLFQSAPHSPPRGGSVVDQVVPFTLPMSAPTSTAPPSLPDHLLSPGFQSQWSGRDASRLLIPTSPPASDPFFSAHEPSTSPSMNPFPHTPSLSSVGAPPVPLPSLMLSPTALSARMSDMSTVLTALEDSHESLPMHAPSSTSSRLRGSIAAMRPPSEDSWVELQDRYSDRSL</sequence>
<dbReference type="Proteomes" id="UP000268162">
    <property type="component" value="Unassembled WGS sequence"/>
</dbReference>
<reference evidence="5" key="1">
    <citation type="journal article" date="2018" name="Nat. Microbiol.">
        <title>Leveraging single-cell genomics to expand the fungal tree of life.</title>
        <authorList>
            <person name="Ahrendt S.R."/>
            <person name="Quandt C.A."/>
            <person name="Ciobanu D."/>
            <person name="Clum A."/>
            <person name="Salamov A."/>
            <person name="Andreopoulos B."/>
            <person name="Cheng J.F."/>
            <person name="Woyke T."/>
            <person name="Pelin A."/>
            <person name="Henrissat B."/>
            <person name="Reynolds N.K."/>
            <person name="Benny G.L."/>
            <person name="Smith M.E."/>
            <person name="James T.Y."/>
            <person name="Grigoriev I.V."/>
        </authorList>
    </citation>
    <scope>NUCLEOTIDE SEQUENCE [LARGE SCALE GENOMIC DNA]</scope>
    <source>
        <strain evidence="5">RSA 468</strain>
    </source>
</reference>
<feature type="compositionally biased region" description="Low complexity" evidence="2">
    <location>
        <begin position="105"/>
        <end position="121"/>
    </location>
</feature>
<keyword evidence="3" id="KW-0472">Membrane</keyword>
<dbReference type="EMBL" id="ML003277">
    <property type="protein sequence ID" value="RKP34271.1"/>
    <property type="molecule type" value="Genomic_DNA"/>
</dbReference>
<keyword evidence="5" id="KW-1185">Reference proteome</keyword>
<evidence type="ECO:0000313" key="4">
    <source>
        <dbReference type="EMBL" id="RKP34271.1"/>
    </source>
</evidence>
<feature type="compositionally biased region" description="Basic and acidic residues" evidence="2">
    <location>
        <begin position="34"/>
        <end position="47"/>
    </location>
</feature>
<feature type="region of interest" description="Disordered" evidence="2">
    <location>
        <begin position="347"/>
        <end position="394"/>
    </location>
</feature>
<feature type="compositionally biased region" description="Basic and acidic residues" evidence="2">
    <location>
        <begin position="125"/>
        <end position="135"/>
    </location>
</feature>
<feature type="compositionally biased region" description="Basic and acidic residues" evidence="2">
    <location>
        <begin position="61"/>
        <end position="97"/>
    </location>
</feature>
<feature type="compositionally biased region" description="Low complexity" evidence="2">
    <location>
        <begin position="246"/>
        <end position="257"/>
    </location>
</feature>
<proteinExistence type="predicted"/>
<feature type="region of interest" description="Disordered" evidence="2">
    <location>
        <begin position="182"/>
        <end position="271"/>
    </location>
</feature>
<evidence type="ECO:0008006" key="6">
    <source>
        <dbReference type="Google" id="ProtNLM"/>
    </source>
</evidence>
<evidence type="ECO:0000313" key="5">
    <source>
        <dbReference type="Proteomes" id="UP000268162"/>
    </source>
</evidence>
<organism evidence="4 5">
    <name type="scientific">Dimargaris cristalligena</name>
    <dbReference type="NCBI Taxonomy" id="215637"/>
    <lineage>
        <taxon>Eukaryota</taxon>
        <taxon>Fungi</taxon>
        <taxon>Fungi incertae sedis</taxon>
        <taxon>Zoopagomycota</taxon>
        <taxon>Kickxellomycotina</taxon>
        <taxon>Dimargaritomycetes</taxon>
        <taxon>Dimargaritales</taxon>
        <taxon>Dimargaritaceae</taxon>
        <taxon>Dimargaris</taxon>
    </lineage>
</organism>
<keyword evidence="3" id="KW-0812">Transmembrane</keyword>